<reference evidence="2 3" key="1">
    <citation type="submission" date="2014-11" db="EMBL/GenBank/DDBJ databases">
        <authorList>
            <person name="Zhu J."/>
            <person name="Qi W."/>
            <person name="Song R."/>
        </authorList>
    </citation>
    <scope>NUCLEOTIDE SEQUENCE [LARGE SCALE GENOMIC DNA]</scope>
</reference>
<feature type="compositionally biased region" description="Low complexity" evidence="1">
    <location>
        <begin position="23"/>
        <end position="58"/>
    </location>
</feature>
<dbReference type="Gene3D" id="1.25.10.10">
    <property type="entry name" value="Leucine-rich Repeat Variant"/>
    <property type="match status" value="1"/>
</dbReference>
<feature type="region of interest" description="Disordered" evidence="1">
    <location>
        <begin position="186"/>
        <end position="217"/>
    </location>
</feature>
<protein>
    <submittedName>
        <fullName evidence="2">Uncharacterized protein</fullName>
    </submittedName>
</protein>
<feature type="region of interest" description="Disordered" evidence="1">
    <location>
        <begin position="1"/>
        <end position="83"/>
    </location>
</feature>
<dbReference type="SUPFAM" id="SSF48371">
    <property type="entry name" value="ARM repeat"/>
    <property type="match status" value="1"/>
</dbReference>
<sequence length="472" mass="51734">MPAKANGEAQGLLTSVVVDGRNSDASPREAPAAAPRLPSRSSNNHSRSSSSHAAASKAAARKASRRAAPREIEDSTARSRRLLISPEDQENQLLKIACVHGPAALLTCLLSRQDVWWWVRMGLRAVEVAIGPRPTDIPYVDECDPTAYAQEMIEMGFMEPLVAVLLAYIAPDSYTQSPRRARPSILPAADEPQQPTDAQKGPAAAPTALANIHQQQQQQQAAKGPRVNLNFMELQTIGLKIVERLVTDDVQWRTEICRVGGVPWLCEVGREYRERAAVLSRVVGVIAFLAAEEPLEVFLQRHDALDRVLYAICAFPDDREMVTKALLALLNLTKAQGHVLEVMERDLGLLPVLVLGRHWHLDVAIMTILCGVLAHLASNPSSRQTLVDNNIFDTLKSALRLDTANATLQAAALKAVVPFALNKDFWTKMEEEGIIDLVAAALVEHPTDVAVMKYGEFLMRPEKPGRCFTALS</sequence>
<organism evidence="2 3">
    <name type="scientific">Vitrella brassicaformis (strain CCMP3155)</name>
    <dbReference type="NCBI Taxonomy" id="1169540"/>
    <lineage>
        <taxon>Eukaryota</taxon>
        <taxon>Sar</taxon>
        <taxon>Alveolata</taxon>
        <taxon>Colpodellida</taxon>
        <taxon>Vitrellaceae</taxon>
        <taxon>Vitrella</taxon>
    </lineage>
</organism>
<dbReference type="InterPro" id="IPR016024">
    <property type="entry name" value="ARM-type_fold"/>
</dbReference>
<evidence type="ECO:0000313" key="3">
    <source>
        <dbReference type="Proteomes" id="UP000041254"/>
    </source>
</evidence>
<evidence type="ECO:0000256" key="1">
    <source>
        <dbReference type="SAM" id="MobiDB-lite"/>
    </source>
</evidence>
<proteinExistence type="predicted"/>
<accession>A0A0G4FJ05</accession>
<dbReference type="AlphaFoldDB" id="A0A0G4FJ05"/>
<name>A0A0G4FJ05_VITBC</name>
<dbReference type="EMBL" id="CDMY01000447">
    <property type="protein sequence ID" value="CEM13744.1"/>
    <property type="molecule type" value="Genomic_DNA"/>
</dbReference>
<feature type="compositionally biased region" description="Basic and acidic residues" evidence="1">
    <location>
        <begin position="68"/>
        <end position="77"/>
    </location>
</feature>
<dbReference type="Proteomes" id="UP000041254">
    <property type="component" value="Unassembled WGS sequence"/>
</dbReference>
<keyword evidence="3" id="KW-1185">Reference proteome</keyword>
<dbReference type="InterPro" id="IPR011989">
    <property type="entry name" value="ARM-like"/>
</dbReference>
<evidence type="ECO:0000313" key="2">
    <source>
        <dbReference type="EMBL" id="CEM13744.1"/>
    </source>
</evidence>
<dbReference type="VEuPathDB" id="CryptoDB:Vbra_15561"/>
<gene>
    <name evidence="2" type="ORF">Vbra_15561</name>
</gene>
<dbReference type="InParanoid" id="A0A0G4FJ05"/>